<evidence type="ECO:0000259" key="2">
    <source>
        <dbReference type="PROSITE" id="PS50158"/>
    </source>
</evidence>
<dbReference type="PANTHER" id="PTHR35046">
    <property type="entry name" value="ZINC KNUCKLE (CCHC-TYPE) FAMILY PROTEIN"/>
    <property type="match status" value="1"/>
</dbReference>
<dbReference type="InterPro" id="IPR021109">
    <property type="entry name" value="Peptidase_aspartic_dom_sf"/>
</dbReference>
<dbReference type="Pfam" id="PF00098">
    <property type="entry name" value="zf-CCHC"/>
    <property type="match status" value="1"/>
</dbReference>
<proteinExistence type="predicted"/>
<name>A0A1J3F727_NOCCA</name>
<keyword evidence="1" id="KW-0863">Zinc-finger</keyword>
<dbReference type="InterPro" id="IPR001878">
    <property type="entry name" value="Znf_CCHC"/>
</dbReference>
<accession>A0A1J3F727</accession>
<dbReference type="PANTHER" id="PTHR35046:SF9">
    <property type="entry name" value="RNA-DIRECTED DNA POLYMERASE"/>
    <property type="match status" value="1"/>
</dbReference>
<keyword evidence="1" id="KW-0862">Zinc</keyword>
<sequence length="239" mass="27300">MEAQKYKKFIPETSKTPEQVKAQAERARYITCFKCLGKGHYARNCPNQRAMILRPDGGYESQDEVEASQAMSDDDVVDYPETGELLVTRRALSALFEPETIQRENIFHSRCTIQSKVCSLIIDGGSCTNVASKYLVDKLGLEKTKHPRPYRLKWLNDETVIRIAEQVIVPFAIGKYDDEVKCDVVPMQAGHLLLGRPWQFDKETLHNGRTNFYSFNHNGRKHNLAPLTPQEVHEMQQAS</sequence>
<dbReference type="AlphaFoldDB" id="A0A1J3F727"/>
<dbReference type="EMBL" id="GEVK01012927">
    <property type="protein sequence ID" value="JAU39905.1"/>
    <property type="molecule type" value="Transcribed_RNA"/>
</dbReference>
<dbReference type="PROSITE" id="PS50158">
    <property type="entry name" value="ZF_CCHC"/>
    <property type="match status" value="1"/>
</dbReference>
<protein>
    <recommendedName>
        <fullName evidence="2">CCHC-type domain-containing protein</fullName>
    </recommendedName>
</protein>
<dbReference type="SMART" id="SM00343">
    <property type="entry name" value="ZnF_C2HC"/>
    <property type="match status" value="1"/>
</dbReference>
<dbReference type="SUPFAM" id="SSF57756">
    <property type="entry name" value="Retrovirus zinc finger-like domains"/>
    <property type="match status" value="1"/>
</dbReference>
<evidence type="ECO:0000313" key="3">
    <source>
        <dbReference type="EMBL" id="JAU39905.1"/>
    </source>
</evidence>
<keyword evidence="1" id="KW-0479">Metal-binding</keyword>
<dbReference type="GO" id="GO:0003676">
    <property type="term" value="F:nucleic acid binding"/>
    <property type="evidence" value="ECO:0007669"/>
    <property type="project" value="InterPro"/>
</dbReference>
<dbReference type="Gene3D" id="2.40.70.10">
    <property type="entry name" value="Acid Proteases"/>
    <property type="match status" value="1"/>
</dbReference>
<gene>
    <name evidence="3" type="ORF">LC_TR8887_c1_g1_i1_g.31578</name>
</gene>
<dbReference type="Gene3D" id="4.10.60.10">
    <property type="entry name" value="Zinc finger, CCHC-type"/>
    <property type="match status" value="1"/>
</dbReference>
<feature type="domain" description="CCHC-type" evidence="2">
    <location>
        <begin position="32"/>
        <end position="47"/>
    </location>
</feature>
<dbReference type="GO" id="GO:0008270">
    <property type="term" value="F:zinc ion binding"/>
    <property type="evidence" value="ECO:0007669"/>
    <property type="project" value="UniProtKB-KW"/>
</dbReference>
<dbReference type="InterPro" id="IPR036875">
    <property type="entry name" value="Znf_CCHC_sf"/>
</dbReference>
<dbReference type="CDD" id="cd00303">
    <property type="entry name" value="retropepsin_like"/>
    <property type="match status" value="1"/>
</dbReference>
<reference evidence="3" key="1">
    <citation type="submission" date="2016-07" db="EMBL/GenBank/DDBJ databases">
        <title>De novo transcriptome assembly of four accessions of the metal hyperaccumulator plant Noccaea caerulescens.</title>
        <authorList>
            <person name="Blande D."/>
            <person name="Halimaa P."/>
            <person name="Tervahauta A.I."/>
            <person name="Aarts M.G."/>
            <person name="Karenlampi S.O."/>
        </authorList>
    </citation>
    <scope>NUCLEOTIDE SEQUENCE</scope>
</reference>
<organism evidence="3">
    <name type="scientific">Noccaea caerulescens</name>
    <name type="common">Alpine penny-cress</name>
    <name type="synonym">Thlaspi caerulescens</name>
    <dbReference type="NCBI Taxonomy" id="107243"/>
    <lineage>
        <taxon>Eukaryota</taxon>
        <taxon>Viridiplantae</taxon>
        <taxon>Streptophyta</taxon>
        <taxon>Embryophyta</taxon>
        <taxon>Tracheophyta</taxon>
        <taxon>Spermatophyta</taxon>
        <taxon>Magnoliopsida</taxon>
        <taxon>eudicotyledons</taxon>
        <taxon>Gunneridae</taxon>
        <taxon>Pentapetalae</taxon>
        <taxon>rosids</taxon>
        <taxon>malvids</taxon>
        <taxon>Brassicales</taxon>
        <taxon>Brassicaceae</taxon>
        <taxon>Coluteocarpeae</taxon>
        <taxon>Noccaea</taxon>
    </lineage>
</organism>
<evidence type="ECO:0000256" key="1">
    <source>
        <dbReference type="PROSITE-ProRule" id="PRU00047"/>
    </source>
</evidence>